<dbReference type="InterPro" id="IPR000719">
    <property type="entry name" value="Prot_kinase_dom"/>
</dbReference>
<accession>A0A9E7K3U4</accession>
<evidence type="ECO:0000256" key="1">
    <source>
        <dbReference type="ARBA" id="ARBA00012513"/>
    </source>
</evidence>
<reference evidence="11" key="1">
    <citation type="submission" date="2022-05" db="EMBL/GenBank/DDBJ databases">
        <title>The Musa troglodytarum L. genome provides insights into the mechanism of non-climacteric behaviour and enrichment of carotenoids.</title>
        <authorList>
            <person name="Wang J."/>
        </authorList>
    </citation>
    <scope>NUCLEOTIDE SEQUENCE</scope>
    <source>
        <tissue evidence="11">Leaf</tissue>
    </source>
</reference>
<dbReference type="PROSITE" id="PS50011">
    <property type="entry name" value="PROTEIN_KINASE_DOM"/>
    <property type="match status" value="1"/>
</dbReference>
<organism evidence="11 12">
    <name type="scientific">Musa troglodytarum</name>
    <name type="common">fe'i banana</name>
    <dbReference type="NCBI Taxonomy" id="320322"/>
    <lineage>
        <taxon>Eukaryota</taxon>
        <taxon>Viridiplantae</taxon>
        <taxon>Streptophyta</taxon>
        <taxon>Embryophyta</taxon>
        <taxon>Tracheophyta</taxon>
        <taxon>Spermatophyta</taxon>
        <taxon>Magnoliopsida</taxon>
        <taxon>Liliopsida</taxon>
        <taxon>Zingiberales</taxon>
        <taxon>Musaceae</taxon>
        <taxon>Musa</taxon>
    </lineage>
</organism>
<dbReference type="PROSITE" id="PS00109">
    <property type="entry name" value="PROTEIN_KINASE_TYR"/>
    <property type="match status" value="1"/>
</dbReference>
<feature type="domain" description="Protein kinase" evidence="10">
    <location>
        <begin position="1"/>
        <end position="183"/>
    </location>
</feature>
<dbReference type="GO" id="GO:0004674">
    <property type="term" value="F:protein serine/threonine kinase activity"/>
    <property type="evidence" value="ECO:0007669"/>
    <property type="project" value="UniProtKB-KW"/>
</dbReference>
<comment type="catalytic activity">
    <reaction evidence="8">
        <text>L-seryl-[protein] + ATP = O-phospho-L-seryl-[protein] + ADP + H(+)</text>
        <dbReference type="Rhea" id="RHEA:17989"/>
        <dbReference type="Rhea" id="RHEA-COMP:9863"/>
        <dbReference type="Rhea" id="RHEA-COMP:11604"/>
        <dbReference type="ChEBI" id="CHEBI:15378"/>
        <dbReference type="ChEBI" id="CHEBI:29999"/>
        <dbReference type="ChEBI" id="CHEBI:30616"/>
        <dbReference type="ChEBI" id="CHEBI:83421"/>
        <dbReference type="ChEBI" id="CHEBI:456216"/>
        <dbReference type="EC" id="2.7.11.1"/>
    </reaction>
</comment>
<feature type="region of interest" description="Disordered" evidence="9">
    <location>
        <begin position="156"/>
        <end position="183"/>
    </location>
</feature>
<dbReference type="OrthoDB" id="1913693at2759"/>
<keyword evidence="12" id="KW-1185">Reference proteome</keyword>
<name>A0A9E7K3U4_9LILI</name>
<evidence type="ECO:0000256" key="4">
    <source>
        <dbReference type="ARBA" id="ARBA00022741"/>
    </source>
</evidence>
<protein>
    <recommendedName>
        <fullName evidence="1">non-specific serine/threonine protein kinase</fullName>
        <ecNumber evidence="1">2.7.11.1</ecNumber>
    </recommendedName>
</protein>
<evidence type="ECO:0000256" key="6">
    <source>
        <dbReference type="ARBA" id="ARBA00022840"/>
    </source>
</evidence>
<proteinExistence type="predicted"/>
<keyword evidence="11" id="KW-0675">Receptor</keyword>
<dbReference type="SUPFAM" id="SSF56112">
    <property type="entry name" value="Protein kinase-like (PK-like)"/>
    <property type="match status" value="1"/>
</dbReference>
<keyword evidence="4" id="KW-0547">Nucleotide-binding</keyword>
<keyword evidence="2" id="KW-0723">Serine/threonine-protein kinase</keyword>
<dbReference type="PANTHER" id="PTHR48005">
    <property type="entry name" value="LEUCINE RICH REPEAT KINASE 2"/>
    <property type="match status" value="1"/>
</dbReference>
<dbReference type="InterPro" id="IPR051420">
    <property type="entry name" value="Ser_Thr_Kinases_DiverseReg"/>
</dbReference>
<evidence type="ECO:0000313" key="12">
    <source>
        <dbReference type="Proteomes" id="UP001055439"/>
    </source>
</evidence>
<dbReference type="InterPro" id="IPR011009">
    <property type="entry name" value="Kinase-like_dom_sf"/>
</dbReference>
<comment type="catalytic activity">
    <reaction evidence="7">
        <text>L-threonyl-[protein] + ATP = O-phospho-L-threonyl-[protein] + ADP + H(+)</text>
        <dbReference type="Rhea" id="RHEA:46608"/>
        <dbReference type="Rhea" id="RHEA-COMP:11060"/>
        <dbReference type="Rhea" id="RHEA-COMP:11605"/>
        <dbReference type="ChEBI" id="CHEBI:15378"/>
        <dbReference type="ChEBI" id="CHEBI:30013"/>
        <dbReference type="ChEBI" id="CHEBI:30616"/>
        <dbReference type="ChEBI" id="CHEBI:61977"/>
        <dbReference type="ChEBI" id="CHEBI:456216"/>
        <dbReference type="EC" id="2.7.11.1"/>
    </reaction>
</comment>
<evidence type="ECO:0000256" key="9">
    <source>
        <dbReference type="SAM" id="MobiDB-lite"/>
    </source>
</evidence>
<keyword evidence="5 11" id="KW-0418">Kinase</keyword>
<dbReference type="InterPro" id="IPR008266">
    <property type="entry name" value="Tyr_kinase_AS"/>
</dbReference>
<evidence type="ECO:0000256" key="8">
    <source>
        <dbReference type="ARBA" id="ARBA00048679"/>
    </source>
</evidence>
<gene>
    <name evidence="11" type="ORF">MUK42_33949</name>
</gene>
<evidence type="ECO:0000256" key="2">
    <source>
        <dbReference type="ARBA" id="ARBA00022527"/>
    </source>
</evidence>
<keyword evidence="6" id="KW-0067">ATP-binding</keyword>
<evidence type="ECO:0000256" key="5">
    <source>
        <dbReference type="ARBA" id="ARBA00022777"/>
    </source>
</evidence>
<dbReference type="AlphaFoldDB" id="A0A9E7K3U4"/>
<evidence type="ECO:0000256" key="7">
    <source>
        <dbReference type="ARBA" id="ARBA00047899"/>
    </source>
</evidence>
<evidence type="ECO:0000256" key="3">
    <source>
        <dbReference type="ARBA" id="ARBA00022679"/>
    </source>
</evidence>
<evidence type="ECO:0000313" key="11">
    <source>
        <dbReference type="EMBL" id="URE05408.1"/>
    </source>
</evidence>
<dbReference type="EC" id="2.7.11.1" evidence="1"/>
<dbReference type="Proteomes" id="UP001055439">
    <property type="component" value="Chromosome 5"/>
</dbReference>
<dbReference type="Pfam" id="PF00069">
    <property type="entry name" value="Pkinase"/>
    <property type="match status" value="1"/>
</dbReference>
<sequence>MGRGNLADILQEDATELDWVKRVSIIKHVACALSYLHHDLVPPIVHRDVTSNNILLDSDFKACLSDFGTARTLNSAASNWSTLAGTRGYMAPELAYSMRVNEKCDVDSFGVVTLEVLLERHPGDLICSYHDEGLLSIRIRQLTLEELTLRRRSNYERDEDVKRNQGPKSSAMDRWEFENLTEA</sequence>
<evidence type="ECO:0000259" key="10">
    <source>
        <dbReference type="PROSITE" id="PS50011"/>
    </source>
</evidence>
<keyword evidence="3" id="KW-0808">Transferase</keyword>
<dbReference type="PANTHER" id="PTHR48005:SF70">
    <property type="entry name" value="MDIS1-INTERACTING RECEPTOR LIKE KINASE 2-LIKE"/>
    <property type="match status" value="1"/>
</dbReference>
<dbReference type="GO" id="GO:0005524">
    <property type="term" value="F:ATP binding"/>
    <property type="evidence" value="ECO:0007669"/>
    <property type="project" value="UniProtKB-KW"/>
</dbReference>
<dbReference type="Gene3D" id="1.10.510.10">
    <property type="entry name" value="Transferase(Phosphotransferase) domain 1"/>
    <property type="match status" value="1"/>
</dbReference>
<dbReference type="EMBL" id="CP097507">
    <property type="protein sequence ID" value="URE05408.1"/>
    <property type="molecule type" value="Genomic_DNA"/>
</dbReference>
<dbReference type="SMART" id="SM00220">
    <property type="entry name" value="S_TKc"/>
    <property type="match status" value="1"/>
</dbReference>